<dbReference type="EMBL" id="PYGB01000007">
    <property type="protein sequence ID" value="PSK85838.1"/>
    <property type="molecule type" value="Genomic_DNA"/>
</dbReference>
<dbReference type="EMBL" id="FWFY01000008">
    <property type="protein sequence ID" value="SLN56421.1"/>
    <property type="molecule type" value="Genomic_DNA"/>
</dbReference>
<dbReference type="Gene3D" id="3.30.70.2740">
    <property type="match status" value="1"/>
</dbReference>
<dbReference type="OrthoDB" id="9811557at2"/>
<protein>
    <recommendedName>
        <fullName evidence="7">D-lactate dehydrogenase (cytochrome)</fullName>
        <ecNumber evidence="7">1.1.2.4</ecNumber>
    </recommendedName>
</protein>
<feature type="domain" description="FAD-binding PCMH-type" evidence="8">
    <location>
        <begin position="40"/>
        <end position="218"/>
    </location>
</feature>
<dbReference type="AlphaFoldDB" id="A0A1X6ZN90"/>
<evidence type="ECO:0000313" key="10">
    <source>
        <dbReference type="EMBL" id="SLN56421.1"/>
    </source>
</evidence>
<dbReference type="EC" id="1.1.2.4" evidence="7"/>
<dbReference type="InterPro" id="IPR016169">
    <property type="entry name" value="FAD-bd_PCMH_sub2"/>
</dbReference>
<sequence length="465" mass="48879">MQTIHPAAPAAIAALAPLLGDRLSTSEALRDQHGANEAHYPPAPPDAVAFPETTEEVAAILRECHAHGCPVTAQGAGSALEGHHLAVQGGIALSLARMDRILAVHPEDLDAVVQPGVTRSRLNEELRATGLMFPVDPGADASLGGMAATRASGTTAVRYGTMRDNVLALEVVLADGRIIRTGSRARKSSAGYDLTRLMIGSEGTLGIITEMTVRLHGQPEAVSAATCRFAGVADAVDCVIATIQSGLAVARIELLDEMMVRGFNAYQGSDLPEAPHLFVEFHGTPAGVGEQAQAFGELAGEYGASAIRWTDRTEECRELWHMRHQAHYATGALDPGKRTLATDVCVPISRLAEAVTHAQDLARELRLTSTIVGHVGDGNFHCGLRVDPTDADEVARVHRFTAALAETALRLGGTVTGEHGVGLGKIAHMAEEHGDAVAVMRSLKTALDPKGILNPGKMLPADDEG</sequence>
<evidence type="ECO:0000256" key="7">
    <source>
        <dbReference type="ARBA" id="ARBA00038897"/>
    </source>
</evidence>
<evidence type="ECO:0000256" key="4">
    <source>
        <dbReference type="ARBA" id="ARBA00022827"/>
    </source>
</evidence>
<evidence type="ECO:0000256" key="6">
    <source>
        <dbReference type="ARBA" id="ARBA00023002"/>
    </source>
</evidence>
<evidence type="ECO:0000256" key="3">
    <source>
        <dbReference type="ARBA" id="ARBA00022630"/>
    </source>
</evidence>
<dbReference type="FunFam" id="1.10.45.10:FF:000001">
    <property type="entry name" value="D-lactate dehydrogenase mitochondrial"/>
    <property type="match status" value="1"/>
</dbReference>
<keyword evidence="3" id="KW-0285">Flavoprotein</keyword>
<dbReference type="GO" id="GO:0004458">
    <property type="term" value="F:D-lactate dehydrogenase (cytochrome) activity"/>
    <property type="evidence" value="ECO:0007669"/>
    <property type="project" value="UniProtKB-EC"/>
</dbReference>
<dbReference type="RefSeq" id="WP_085896991.1">
    <property type="nucleotide sequence ID" value="NZ_FWFY01000008.1"/>
</dbReference>
<evidence type="ECO:0000256" key="5">
    <source>
        <dbReference type="ARBA" id="ARBA00022946"/>
    </source>
</evidence>
<gene>
    <name evidence="9" type="ORF">CLV79_10768</name>
    <name evidence="10" type="ORF">LOS8367_02672</name>
</gene>
<dbReference type="SUPFAM" id="SSF55103">
    <property type="entry name" value="FAD-linked oxidases, C-terminal domain"/>
    <property type="match status" value="1"/>
</dbReference>
<evidence type="ECO:0000313" key="12">
    <source>
        <dbReference type="Proteomes" id="UP000240624"/>
    </source>
</evidence>
<dbReference type="GO" id="GO:0071949">
    <property type="term" value="F:FAD binding"/>
    <property type="evidence" value="ECO:0007669"/>
    <property type="project" value="InterPro"/>
</dbReference>
<dbReference type="FunFam" id="3.30.465.10:FF:000016">
    <property type="entry name" value="probable D-lactate dehydrogenase, mitochondrial"/>
    <property type="match status" value="1"/>
</dbReference>
<evidence type="ECO:0000256" key="2">
    <source>
        <dbReference type="ARBA" id="ARBA00008000"/>
    </source>
</evidence>
<dbReference type="PANTHER" id="PTHR11748:SF111">
    <property type="entry name" value="D-LACTATE DEHYDROGENASE, MITOCHONDRIAL-RELATED"/>
    <property type="match status" value="1"/>
</dbReference>
<keyword evidence="5" id="KW-0809">Transit peptide</keyword>
<keyword evidence="4" id="KW-0274">FAD</keyword>
<proteinExistence type="inferred from homology"/>
<dbReference type="Pfam" id="PF01565">
    <property type="entry name" value="FAD_binding_4"/>
    <property type="match status" value="1"/>
</dbReference>
<dbReference type="Pfam" id="PF02913">
    <property type="entry name" value="FAD-oxidase_C"/>
    <property type="match status" value="1"/>
</dbReference>
<accession>A0A1X6ZN90</accession>
<reference evidence="9 12" key="2">
    <citation type="submission" date="2018-03" db="EMBL/GenBank/DDBJ databases">
        <title>Genomic Encyclopedia of Archaeal and Bacterial Type Strains, Phase II (KMG-II): from individual species to whole genera.</title>
        <authorList>
            <person name="Goeker M."/>
        </authorList>
    </citation>
    <scope>NUCLEOTIDE SEQUENCE [LARGE SCALE GENOMIC DNA]</scope>
    <source>
        <strain evidence="9 12">DSM 29956</strain>
    </source>
</reference>
<dbReference type="InterPro" id="IPR016171">
    <property type="entry name" value="Vanillyl_alc_oxidase_C-sub2"/>
</dbReference>
<reference evidence="10 11" key="1">
    <citation type="submission" date="2017-03" db="EMBL/GenBank/DDBJ databases">
        <authorList>
            <person name="Afonso C.L."/>
            <person name="Miller P.J."/>
            <person name="Scott M.A."/>
            <person name="Spackman E."/>
            <person name="Goraichik I."/>
            <person name="Dimitrov K.M."/>
            <person name="Suarez D.L."/>
            <person name="Swayne D.E."/>
        </authorList>
    </citation>
    <scope>NUCLEOTIDE SEQUENCE [LARGE SCALE GENOMIC DNA]</scope>
    <source>
        <strain evidence="10 11">CECT 8367</strain>
    </source>
</reference>
<dbReference type="InterPro" id="IPR016164">
    <property type="entry name" value="FAD-linked_Oxase-like_C"/>
</dbReference>
<evidence type="ECO:0000259" key="8">
    <source>
        <dbReference type="PROSITE" id="PS51387"/>
    </source>
</evidence>
<evidence type="ECO:0000256" key="1">
    <source>
        <dbReference type="ARBA" id="ARBA00001974"/>
    </source>
</evidence>
<dbReference type="InterPro" id="IPR006094">
    <property type="entry name" value="Oxid_FAD_bind_N"/>
</dbReference>
<dbReference type="Proteomes" id="UP000193495">
    <property type="component" value="Unassembled WGS sequence"/>
</dbReference>
<dbReference type="Gene3D" id="1.10.45.10">
    <property type="entry name" value="Vanillyl-alcohol Oxidase, Chain A, domain 4"/>
    <property type="match status" value="1"/>
</dbReference>
<evidence type="ECO:0000313" key="9">
    <source>
        <dbReference type="EMBL" id="PSK85838.1"/>
    </source>
</evidence>
<comment type="cofactor">
    <cofactor evidence="1">
        <name>FAD</name>
        <dbReference type="ChEBI" id="CHEBI:57692"/>
    </cofactor>
</comment>
<organism evidence="10 11">
    <name type="scientific">Limimaricola soesokkakensis</name>
    <dbReference type="NCBI Taxonomy" id="1343159"/>
    <lineage>
        <taxon>Bacteria</taxon>
        <taxon>Pseudomonadati</taxon>
        <taxon>Pseudomonadota</taxon>
        <taxon>Alphaproteobacteria</taxon>
        <taxon>Rhodobacterales</taxon>
        <taxon>Paracoccaceae</taxon>
        <taxon>Limimaricola</taxon>
    </lineage>
</organism>
<comment type="similarity">
    <text evidence="2">Belongs to the FAD-binding oxidoreductase/transferase type 4 family.</text>
</comment>
<dbReference type="InterPro" id="IPR016166">
    <property type="entry name" value="FAD-bd_PCMH"/>
</dbReference>
<dbReference type="InterPro" id="IPR004113">
    <property type="entry name" value="FAD-bd_oxidored_4_C"/>
</dbReference>
<name>A0A1X6ZN90_9RHOB</name>
<keyword evidence="6 10" id="KW-0560">Oxidoreductase</keyword>
<evidence type="ECO:0000313" key="11">
    <source>
        <dbReference type="Proteomes" id="UP000193495"/>
    </source>
</evidence>
<dbReference type="PROSITE" id="PS51387">
    <property type="entry name" value="FAD_PCMH"/>
    <property type="match status" value="1"/>
</dbReference>
<dbReference type="GO" id="GO:1903457">
    <property type="term" value="P:lactate catabolic process"/>
    <property type="evidence" value="ECO:0007669"/>
    <property type="project" value="TreeGrafter"/>
</dbReference>
<dbReference type="GO" id="GO:0008720">
    <property type="term" value="F:D-lactate dehydrogenase (NAD+) activity"/>
    <property type="evidence" value="ECO:0007669"/>
    <property type="project" value="TreeGrafter"/>
</dbReference>
<dbReference type="PANTHER" id="PTHR11748">
    <property type="entry name" value="D-LACTATE DEHYDROGENASE"/>
    <property type="match status" value="1"/>
</dbReference>
<dbReference type="Gene3D" id="3.30.465.10">
    <property type="match status" value="1"/>
</dbReference>
<dbReference type="SUPFAM" id="SSF56176">
    <property type="entry name" value="FAD-binding/transporter-associated domain-like"/>
    <property type="match status" value="1"/>
</dbReference>
<keyword evidence="12" id="KW-1185">Reference proteome</keyword>
<dbReference type="Proteomes" id="UP000240624">
    <property type="component" value="Unassembled WGS sequence"/>
</dbReference>
<dbReference type="FunFam" id="3.30.70.2740:FF:000001">
    <property type="entry name" value="D-lactate dehydrogenase mitochondrial"/>
    <property type="match status" value="1"/>
</dbReference>
<dbReference type="InterPro" id="IPR036318">
    <property type="entry name" value="FAD-bd_PCMH-like_sf"/>
</dbReference>